<evidence type="ECO:0000256" key="4">
    <source>
        <dbReference type="ARBA" id="ARBA00022490"/>
    </source>
</evidence>
<evidence type="ECO:0000256" key="2">
    <source>
        <dbReference type="ARBA" id="ARBA00004496"/>
    </source>
</evidence>
<evidence type="ECO:0000256" key="1">
    <source>
        <dbReference type="ARBA" id="ARBA00004123"/>
    </source>
</evidence>
<dbReference type="EMBL" id="VSWC01000054">
    <property type="protein sequence ID" value="KAA1100178.1"/>
    <property type="molecule type" value="Genomic_DNA"/>
</dbReference>
<keyword evidence="12" id="KW-1185">Reference proteome</keyword>
<feature type="region of interest" description="Disordered" evidence="9">
    <location>
        <begin position="205"/>
        <end position="232"/>
    </location>
</feature>
<dbReference type="InterPro" id="IPR013734">
    <property type="entry name" value="TF_Nrm1/Whi5"/>
</dbReference>
<feature type="compositionally biased region" description="Polar residues" evidence="9">
    <location>
        <begin position="354"/>
        <end position="367"/>
    </location>
</feature>
<evidence type="ECO:0000313" key="10">
    <source>
        <dbReference type="EMBL" id="KAA1100178.1"/>
    </source>
</evidence>
<evidence type="ECO:0000256" key="3">
    <source>
        <dbReference type="ARBA" id="ARBA00006922"/>
    </source>
</evidence>
<keyword evidence="4" id="KW-0963">Cytoplasm</keyword>
<name>A0A5B0R5V8_PUCGR</name>
<dbReference type="Pfam" id="PF08528">
    <property type="entry name" value="Whi5"/>
    <property type="match status" value="1"/>
</dbReference>
<evidence type="ECO:0000256" key="6">
    <source>
        <dbReference type="ARBA" id="ARBA00023015"/>
    </source>
</evidence>
<feature type="region of interest" description="Disordered" evidence="9">
    <location>
        <begin position="1"/>
        <end position="25"/>
    </location>
</feature>
<feature type="compositionally biased region" description="Low complexity" evidence="9">
    <location>
        <begin position="208"/>
        <end position="226"/>
    </location>
</feature>
<evidence type="ECO:0000256" key="7">
    <source>
        <dbReference type="ARBA" id="ARBA00023163"/>
    </source>
</evidence>
<comment type="similarity">
    <text evidence="3">Belongs to the WHI5/NRM1 family.</text>
</comment>
<evidence type="ECO:0000313" key="11">
    <source>
        <dbReference type="EMBL" id="KAA1120653.1"/>
    </source>
</evidence>
<feature type="compositionally biased region" description="Polar residues" evidence="9">
    <location>
        <begin position="402"/>
        <end position="421"/>
    </location>
</feature>
<feature type="compositionally biased region" description="Low complexity" evidence="9">
    <location>
        <begin position="67"/>
        <end position="77"/>
    </location>
</feature>
<dbReference type="GO" id="GO:0005634">
    <property type="term" value="C:nucleus"/>
    <property type="evidence" value="ECO:0007669"/>
    <property type="project" value="UniProtKB-SubCell"/>
</dbReference>
<feature type="compositionally biased region" description="Low complexity" evidence="9">
    <location>
        <begin position="90"/>
        <end position="112"/>
    </location>
</feature>
<dbReference type="AlphaFoldDB" id="A0A5B0R5V8"/>
<keyword evidence="8" id="KW-0539">Nucleus</keyword>
<dbReference type="Proteomes" id="UP000325313">
    <property type="component" value="Unassembled WGS sequence"/>
</dbReference>
<sequence>MNKEHQQRTSNHQNRRHSLNPSKLKSLTENLRLRLKYAKLKVINGWHNQTLNEIESTFYYLKLPPNQQQQQQQQQQQTNKPAIHHHHHQSSSPSTSTTISAPSSSSCNFSAAPQHPNPFKLPNIPASTIPQLSRNSPIHSIRSHHLQLKQQAEQSFSNPGLISSTNTTFSLPSKYSTPFRKIIRTGGTANEQLMTNQSNIFWPTAPMSSSSTLGSPSSSSKMIKSSHSSKRNWKSPEGLYFKLGGTTVERLKNSQHLDSKERGDLFKDSMDEYNQELYKHSSPASFLFNNHYRPLRGSCSSSSSASKPTPSRTFFNHPLDLLNSISPVRIRSHLPNDLHRPPAHQTLVKLAASSLVSPSPNRTQSHLSKIFGSTHPDQAPREDDNDQEDPDEDEDEEDKENLLSNSESTSQSRPANNTLPARSSPIKFSIRPRPPRLNSLRSLDQSHNPPPQPDHHEVEEATTGVDQIGLDDLDQMNWE</sequence>
<keyword evidence="5" id="KW-0678">Repressor</keyword>
<accession>A0A5B0R5V8</accession>
<comment type="subcellular location">
    <subcellularLocation>
        <location evidence="2">Cytoplasm</location>
    </subcellularLocation>
    <subcellularLocation>
        <location evidence="1">Nucleus</location>
    </subcellularLocation>
</comment>
<protein>
    <submittedName>
        <fullName evidence="11">Uncharacterized protein</fullName>
    </submittedName>
</protein>
<dbReference type="EMBL" id="VDEP01000242">
    <property type="protein sequence ID" value="KAA1120653.1"/>
    <property type="molecule type" value="Genomic_DNA"/>
</dbReference>
<keyword evidence="6" id="KW-0805">Transcription regulation</keyword>
<feature type="compositionally biased region" description="Acidic residues" evidence="9">
    <location>
        <begin position="469"/>
        <end position="479"/>
    </location>
</feature>
<evidence type="ECO:0000256" key="9">
    <source>
        <dbReference type="SAM" id="MobiDB-lite"/>
    </source>
</evidence>
<organism evidence="11 13">
    <name type="scientific">Puccinia graminis f. sp. tritici</name>
    <dbReference type="NCBI Taxonomy" id="56615"/>
    <lineage>
        <taxon>Eukaryota</taxon>
        <taxon>Fungi</taxon>
        <taxon>Dikarya</taxon>
        <taxon>Basidiomycota</taxon>
        <taxon>Pucciniomycotina</taxon>
        <taxon>Pucciniomycetes</taxon>
        <taxon>Pucciniales</taxon>
        <taxon>Pucciniaceae</taxon>
        <taxon>Puccinia</taxon>
    </lineage>
</organism>
<feature type="region of interest" description="Disordered" evidence="9">
    <location>
        <begin position="65"/>
        <end position="130"/>
    </location>
</feature>
<evidence type="ECO:0000256" key="5">
    <source>
        <dbReference type="ARBA" id="ARBA00022491"/>
    </source>
</evidence>
<evidence type="ECO:0000256" key="8">
    <source>
        <dbReference type="ARBA" id="ARBA00023242"/>
    </source>
</evidence>
<evidence type="ECO:0000313" key="12">
    <source>
        <dbReference type="Proteomes" id="UP000324748"/>
    </source>
</evidence>
<dbReference type="OrthoDB" id="2506767at2759"/>
<comment type="caution">
    <text evidence="11">The sequence shown here is derived from an EMBL/GenBank/DDBJ whole genome shotgun (WGS) entry which is preliminary data.</text>
</comment>
<dbReference type="GO" id="GO:0005737">
    <property type="term" value="C:cytoplasm"/>
    <property type="evidence" value="ECO:0007669"/>
    <property type="project" value="UniProtKB-SubCell"/>
</dbReference>
<dbReference type="Proteomes" id="UP000324748">
    <property type="component" value="Unassembled WGS sequence"/>
</dbReference>
<proteinExistence type="inferred from homology"/>
<keyword evidence="7" id="KW-0804">Transcription</keyword>
<reference evidence="12 13" key="1">
    <citation type="submission" date="2019-05" db="EMBL/GenBank/DDBJ databases">
        <title>Emergence of the Ug99 lineage of the wheat stem rust pathogen through somatic hybridization.</title>
        <authorList>
            <person name="Li F."/>
            <person name="Upadhyaya N.M."/>
            <person name="Sperschneider J."/>
            <person name="Matny O."/>
            <person name="Nguyen-Phuc H."/>
            <person name="Mago R."/>
            <person name="Raley C."/>
            <person name="Miller M.E."/>
            <person name="Silverstein K.A.T."/>
            <person name="Henningsen E."/>
            <person name="Hirsch C.D."/>
            <person name="Visser B."/>
            <person name="Pretorius Z.A."/>
            <person name="Steffenson B.J."/>
            <person name="Schwessinger B."/>
            <person name="Dodds P.N."/>
            <person name="Figueroa M."/>
        </authorList>
    </citation>
    <scope>NUCLEOTIDE SEQUENCE [LARGE SCALE GENOMIC DNA]</scope>
    <source>
        <strain evidence="10">21-0</strain>
        <strain evidence="11 13">Ug99</strain>
    </source>
</reference>
<gene>
    <name evidence="10" type="ORF">PGT21_031082</name>
    <name evidence="11" type="ORF">PGTUg99_017622</name>
</gene>
<evidence type="ECO:0000313" key="13">
    <source>
        <dbReference type="Proteomes" id="UP000325313"/>
    </source>
</evidence>
<feature type="compositionally biased region" description="Acidic residues" evidence="9">
    <location>
        <begin position="383"/>
        <end position="399"/>
    </location>
</feature>
<feature type="region of interest" description="Disordered" evidence="9">
    <location>
        <begin position="297"/>
        <end position="318"/>
    </location>
</feature>
<feature type="region of interest" description="Disordered" evidence="9">
    <location>
        <begin position="354"/>
        <end position="479"/>
    </location>
</feature>